<evidence type="ECO:0000256" key="3">
    <source>
        <dbReference type="SAM" id="Phobius"/>
    </source>
</evidence>
<dbReference type="PANTHER" id="PTHR46093:SF18">
    <property type="entry name" value="FIBRONECTIN TYPE-III DOMAIN-CONTAINING PROTEIN"/>
    <property type="match status" value="1"/>
</dbReference>
<dbReference type="InterPro" id="IPR015915">
    <property type="entry name" value="Kelch-typ_b-propeller"/>
</dbReference>
<dbReference type="Proteomes" id="UP000439903">
    <property type="component" value="Unassembled WGS sequence"/>
</dbReference>
<keyword evidence="6" id="KW-1185">Reference proteome</keyword>
<keyword evidence="1" id="KW-0880">Kelch repeat</keyword>
<gene>
    <name evidence="5" type="ORF">F8M41_003653</name>
</gene>
<dbReference type="OrthoDB" id="432528at2759"/>
<sequence length="371" mass="40432">MPVGYTFGTSCLSPIDNSTVFLTGGRTWIANTNTYSYTSSVYKFDSKTSQWTIPTINNFNSNFATRNEMQAVIDNYGKIFVFGGINHGNDNITITAYNDMNILDISTVIWSTQTQSQSVLVNADYTATLLPSGLIVYIGGRGSNSANLNIISQVQLFDTKSCIWSTKFASGSTIASRACHSAILTQDGNIIIYGGSTYDNSGNLANVFSDIAVLIQIPGYGATSASTFTNNIYILDIQNYAWIITFNIPTTTNTVKQTQSIGNSPTSQVSQANNQANNNSSILYVGIGIGAGVVILVVALFVIGFFIYKNRNATIATPGTPKNDHIRDIHMSTVYTHGIPLPETYARLLHMEFQCLTLIIIVHRLPVHTLF</sequence>
<keyword evidence="3" id="KW-0812">Transmembrane</keyword>
<feature type="transmembrane region" description="Helical" evidence="3">
    <location>
        <begin position="282"/>
        <end position="308"/>
    </location>
</feature>
<comment type="caution">
    <text evidence="5">The sequence shown here is derived from an EMBL/GenBank/DDBJ whole genome shotgun (WGS) entry which is preliminary data.</text>
</comment>
<evidence type="ECO:0000313" key="6">
    <source>
        <dbReference type="Proteomes" id="UP000439903"/>
    </source>
</evidence>
<name>A0A8H3XB07_GIGMA</name>
<evidence type="ECO:0000256" key="2">
    <source>
        <dbReference type="ARBA" id="ARBA00022737"/>
    </source>
</evidence>
<evidence type="ECO:0000313" key="5">
    <source>
        <dbReference type="EMBL" id="KAF0442577.1"/>
    </source>
</evidence>
<dbReference type="SUPFAM" id="SSF117281">
    <property type="entry name" value="Kelch motif"/>
    <property type="match status" value="1"/>
</dbReference>
<evidence type="ECO:0000256" key="1">
    <source>
        <dbReference type="ARBA" id="ARBA00022441"/>
    </source>
</evidence>
<proteinExistence type="predicted"/>
<dbReference type="Pfam" id="PF24681">
    <property type="entry name" value="Kelch_KLHDC2_KLHL20_DRC7"/>
    <property type="match status" value="1"/>
</dbReference>
<dbReference type="PANTHER" id="PTHR46093">
    <property type="entry name" value="ACYL-COA-BINDING DOMAIN-CONTAINING PROTEIN 5"/>
    <property type="match status" value="1"/>
</dbReference>
<accession>A0A8H3XB07</accession>
<dbReference type="EMBL" id="WTPW01001321">
    <property type="protein sequence ID" value="KAF0442577.1"/>
    <property type="molecule type" value="Genomic_DNA"/>
</dbReference>
<reference evidence="5 6" key="1">
    <citation type="journal article" date="2019" name="Environ. Microbiol.">
        <title>At the nexus of three kingdoms: the genome of the mycorrhizal fungus Gigaspora margarita provides insights into plant, endobacterial and fungal interactions.</title>
        <authorList>
            <person name="Venice F."/>
            <person name="Ghignone S."/>
            <person name="Salvioli di Fossalunga A."/>
            <person name="Amselem J."/>
            <person name="Novero M."/>
            <person name="Xianan X."/>
            <person name="Sedzielewska Toro K."/>
            <person name="Morin E."/>
            <person name="Lipzen A."/>
            <person name="Grigoriev I.V."/>
            <person name="Henrissat B."/>
            <person name="Martin F.M."/>
            <person name="Bonfante P."/>
        </authorList>
    </citation>
    <scope>NUCLEOTIDE SEQUENCE [LARGE SCALE GENOMIC DNA]</scope>
    <source>
        <strain evidence="5 6">BEG34</strain>
    </source>
</reference>
<dbReference type="AlphaFoldDB" id="A0A8H3XB07"/>
<protein>
    <submittedName>
        <fullName evidence="5">Galactose oxidase</fullName>
    </submittedName>
</protein>
<feature type="domain" description="Bulb-type lectin" evidence="4">
    <location>
        <begin position="57"/>
        <end position="205"/>
    </location>
</feature>
<dbReference type="PROSITE" id="PS50927">
    <property type="entry name" value="BULB_LECTIN"/>
    <property type="match status" value="1"/>
</dbReference>
<organism evidence="5 6">
    <name type="scientific">Gigaspora margarita</name>
    <dbReference type="NCBI Taxonomy" id="4874"/>
    <lineage>
        <taxon>Eukaryota</taxon>
        <taxon>Fungi</taxon>
        <taxon>Fungi incertae sedis</taxon>
        <taxon>Mucoromycota</taxon>
        <taxon>Glomeromycotina</taxon>
        <taxon>Glomeromycetes</taxon>
        <taxon>Diversisporales</taxon>
        <taxon>Gigasporaceae</taxon>
        <taxon>Gigaspora</taxon>
    </lineage>
</organism>
<keyword evidence="3" id="KW-1133">Transmembrane helix</keyword>
<dbReference type="Gene3D" id="2.120.10.80">
    <property type="entry name" value="Kelch-type beta propeller"/>
    <property type="match status" value="1"/>
</dbReference>
<dbReference type="InterPro" id="IPR001480">
    <property type="entry name" value="Bulb-type_lectin_dom"/>
</dbReference>
<evidence type="ECO:0000259" key="4">
    <source>
        <dbReference type="PROSITE" id="PS50927"/>
    </source>
</evidence>
<keyword evidence="2" id="KW-0677">Repeat</keyword>
<keyword evidence="3" id="KW-0472">Membrane</keyword>